<gene>
    <name evidence="1" type="primary">Rbp6_2</name>
    <name evidence="1" type="ORF">TNCT_617111</name>
</gene>
<dbReference type="AlphaFoldDB" id="A0A8X6KV49"/>
<evidence type="ECO:0000313" key="1">
    <source>
        <dbReference type="EMBL" id="GFQ83508.1"/>
    </source>
</evidence>
<dbReference type="EMBL" id="BMAO01022666">
    <property type="protein sequence ID" value="GFQ83508.1"/>
    <property type="molecule type" value="Genomic_DNA"/>
</dbReference>
<accession>A0A8X6KV49</accession>
<sequence>MNEKSETILFPCLSKNGLSKSNLHVSGDVDRALTAAYSSRVVINNYGPQGFATSPSPANNRVFPATNSPGPIDIYTSNQDGVSYVQDPSPQSTGFPPIAVNRVCNCS</sequence>
<evidence type="ECO:0000313" key="2">
    <source>
        <dbReference type="Proteomes" id="UP000887116"/>
    </source>
</evidence>
<protein>
    <submittedName>
        <fullName evidence="1">RNA-binding protein Musashi Rbp6</fullName>
    </submittedName>
</protein>
<proteinExistence type="predicted"/>
<keyword evidence="2" id="KW-1185">Reference proteome</keyword>
<comment type="caution">
    <text evidence="1">The sequence shown here is derived from an EMBL/GenBank/DDBJ whole genome shotgun (WGS) entry which is preliminary data.</text>
</comment>
<name>A0A8X6KV49_TRICU</name>
<reference evidence="1" key="1">
    <citation type="submission" date="2020-07" db="EMBL/GenBank/DDBJ databases">
        <title>Multicomponent nature underlies the extraordinary mechanical properties of spider dragline silk.</title>
        <authorList>
            <person name="Kono N."/>
            <person name="Nakamura H."/>
            <person name="Mori M."/>
            <person name="Yoshida Y."/>
            <person name="Ohtoshi R."/>
            <person name="Malay A.D."/>
            <person name="Moran D.A.P."/>
            <person name="Tomita M."/>
            <person name="Numata K."/>
            <person name="Arakawa K."/>
        </authorList>
    </citation>
    <scope>NUCLEOTIDE SEQUENCE</scope>
</reference>
<dbReference type="OrthoDB" id="8959999at2759"/>
<organism evidence="1 2">
    <name type="scientific">Trichonephila clavata</name>
    <name type="common">Joro spider</name>
    <name type="synonym">Nephila clavata</name>
    <dbReference type="NCBI Taxonomy" id="2740835"/>
    <lineage>
        <taxon>Eukaryota</taxon>
        <taxon>Metazoa</taxon>
        <taxon>Ecdysozoa</taxon>
        <taxon>Arthropoda</taxon>
        <taxon>Chelicerata</taxon>
        <taxon>Arachnida</taxon>
        <taxon>Araneae</taxon>
        <taxon>Araneomorphae</taxon>
        <taxon>Entelegynae</taxon>
        <taxon>Araneoidea</taxon>
        <taxon>Nephilidae</taxon>
        <taxon>Trichonephila</taxon>
    </lineage>
</organism>
<dbReference type="Proteomes" id="UP000887116">
    <property type="component" value="Unassembled WGS sequence"/>
</dbReference>